<keyword evidence="29" id="KW-1185">Reference proteome</keyword>
<keyword evidence="12" id="KW-0677">Repeat</keyword>
<evidence type="ECO:0000256" key="13">
    <source>
        <dbReference type="ARBA" id="ARBA00022741"/>
    </source>
</evidence>
<protein>
    <recommendedName>
        <fullName evidence="24">Receptor kinase-like protein Xa21</fullName>
        <ecNumber evidence="4">2.7.11.1</ecNumber>
    </recommendedName>
</protein>
<dbReference type="Pfam" id="PF23598">
    <property type="entry name" value="LRR_14"/>
    <property type="match status" value="1"/>
</dbReference>
<dbReference type="InterPro" id="IPR017441">
    <property type="entry name" value="Protein_kinase_ATP_BS"/>
</dbReference>
<evidence type="ECO:0000256" key="23">
    <source>
        <dbReference type="ARBA" id="ARBA00056628"/>
    </source>
</evidence>
<evidence type="ECO:0000256" key="12">
    <source>
        <dbReference type="ARBA" id="ARBA00022737"/>
    </source>
</evidence>
<keyword evidence="17 26" id="KW-0472">Membrane</keyword>
<keyword evidence="9" id="KW-0808">Transferase</keyword>
<evidence type="ECO:0000256" key="10">
    <source>
        <dbReference type="ARBA" id="ARBA00022692"/>
    </source>
</evidence>
<feature type="binding site" evidence="25">
    <location>
        <position position="830"/>
    </location>
    <ligand>
        <name>ATP</name>
        <dbReference type="ChEBI" id="CHEBI:30616"/>
    </ligand>
</feature>
<dbReference type="SMART" id="SM00220">
    <property type="entry name" value="S_TKc"/>
    <property type="match status" value="1"/>
</dbReference>
<dbReference type="SMART" id="SM00369">
    <property type="entry name" value="LRR_TYP"/>
    <property type="match status" value="13"/>
</dbReference>
<dbReference type="InterPro" id="IPR055414">
    <property type="entry name" value="LRR_R13L4/SHOC2-like"/>
</dbReference>
<evidence type="ECO:0000256" key="11">
    <source>
        <dbReference type="ARBA" id="ARBA00022729"/>
    </source>
</evidence>
<comment type="function">
    <text evidence="23">The processed protein kinase Xa21 chain released by protein cleavage after X.oryzae pv. oryzae protein Ax21 detection translocates into the nucleus where it can bind and regulate WRKY62, a transcription factor. Confers resistance to the bacterial pathogen X.oryzae pv. oryzae (Xoo).</text>
</comment>
<evidence type="ECO:0000256" key="9">
    <source>
        <dbReference type="ARBA" id="ARBA00022679"/>
    </source>
</evidence>
<dbReference type="Pfam" id="PF00069">
    <property type="entry name" value="Pkinase"/>
    <property type="match status" value="1"/>
</dbReference>
<evidence type="ECO:0000256" key="4">
    <source>
        <dbReference type="ARBA" id="ARBA00012513"/>
    </source>
</evidence>
<dbReference type="Pfam" id="PF13855">
    <property type="entry name" value="LRR_8"/>
    <property type="match status" value="2"/>
</dbReference>
<gene>
    <name evidence="28" type="ORF">ZIOFF_042452</name>
</gene>
<dbReference type="GO" id="GO:0004674">
    <property type="term" value="F:protein serine/threonine kinase activity"/>
    <property type="evidence" value="ECO:0007669"/>
    <property type="project" value="UniProtKB-KW"/>
</dbReference>
<dbReference type="FunFam" id="3.80.10.10:FF:000288">
    <property type="entry name" value="LRR receptor-like serine/threonine-protein kinase EFR"/>
    <property type="match status" value="1"/>
</dbReference>
<comment type="function">
    <text evidence="22">Receptor kinase that detects X.oryzae pv. oryzae protein Ax21 to promote innate immunity. Following X.oryzae pv. oryzae protein Ax21 detection, undergoes cleavage, releasing the processed protein kinase Xa21 chain.</text>
</comment>
<evidence type="ECO:0000256" key="24">
    <source>
        <dbReference type="ARBA" id="ARBA00072040"/>
    </source>
</evidence>
<evidence type="ECO:0000256" key="21">
    <source>
        <dbReference type="ARBA" id="ARBA00048679"/>
    </source>
</evidence>
<evidence type="ECO:0000256" key="7">
    <source>
        <dbReference type="ARBA" id="ARBA00022553"/>
    </source>
</evidence>
<dbReference type="InterPro" id="IPR011009">
    <property type="entry name" value="Kinase-like_dom_sf"/>
</dbReference>
<dbReference type="GO" id="GO:0005886">
    <property type="term" value="C:plasma membrane"/>
    <property type="evidence" value="ECO:0007669"/>
    <property type="project" value="UniProtKB-SubCell"/>
</dbReference>
<feature type="transmembrane region" description="Helical" evidence="26">
    <location>
        <begin position="746"/>
        <end position="767"/>
    </location>
</feature>
<keyword evidence="18" id="KW-0675">Receptor</keyword>
<evidence type="ECO:0000313" key="28">
    <source>
        <dbReference type="EMBL" id="KAG6494691.1"/>
    </source>
</evidence>
<evidence type="ECO:0000256" key="19">
    <source>
        <dbReference type="ARBA" id="ARBA00023180"/>
    </source>
</evidence>
<feature type="domain" description="Protein kinase" evidence="27">
    <location>
        <begin position="801"/>
        <end position="1097"/>
    </location>
</feature>
<dbReference type="Gene3D" id="3.30.200.20">
    <property type="entry name" value="Phosphorylase Kinase, domain 1"/>
    <property type="match status" value="1"/>
</dbReference>
<dbReference type="FunFam" id="3.80.10.10:FF:000095">
    <property type="entry name" value="LRR receptor-like serine/threonine-protein kinase GSO1"/>
    <property type="match status" value="1"/>
</dbReference>
<dbReference type="PANTHER" id="PTHR48005">
    <property type="entry name" value="LEUCINE RICH REPEAT KINASE 2"/>
    <property type="match status" value="1"/>
</dbReference>
<dbReference type="InterPro" id="IPR000719">
    <property type="entry name" value="Prot_kinase_dom"/>
</dbReference>
<dbReference type="FunFam" id="3.80.10.10:FF:000275">
    <property type="entry name" value="Leucine-rich repeat receptor-like protein kinase"/>
    <property type="match status" value="1"/>
</dbReference>
<dbReference type="FunFam" id="3.30.200.20:FF:000432">
    <property type="entry name" value="LRR receptor-like serine/threonine-protein kinase EFR"/>
    <property type="match status" value="1"/>
</dbReference>
<keyword evidence="6" id="KW-0723">Serine/threonine-protein kinase</keyword>
<keyword evidence="13 25" id="KW-0547">Nucleotide-binding</keyword>
<evidence type="ECO:0000256" key="25">
    <source>
        <dbReference type="PROSITE-ProRule" id="PRU10141"/>
    </source>
</evidence>
<evidence type="ECO:0000256" key="18">
    <source>
        <dbReference type="ARBA" id="ARBA00023170"/>
    </source>
</evidence>
<dbReference type="FunFam" id="1.10.510.10:FF:000358">
    <property type="entry name" value="Putative leucine-rich repeat receptor-like serine/threonine-protein kinase"/>
    <property type="match status" value="1"/>
</dbReference>
<dbReference type="Pfam" id="PF08263">
    <property type="entry name" value="LRRNT_2"/>
    <property type="match status" value="1"/>
</dbReference>
<evidence type="ECO:0000256" key="8">
    <source>
        <dbReference type="ARBA" id="ARBA00022614"/>
    </source>
</evidence>
<comment type="subcellular location">
    <subcellularLocation>
        <location evidence="1">Cell membrane</location>
        <topology evidence="1">Single-pass type I membrane protein</topology>
    </subcellularLocation>
    <subcellularLocation>
        <location evidence="2">Endoplasmic reticulum membrane</location>
        <topology evidence="2">Single-pass membrane protein</topology>
    </subcellularLocation>
</comment>
<keyword evidence="14" id="KW-0418">Kinase</keyword>
<evidence type="ECO:0000256" key="3">
    <source>
        <dbReference type="ARBA" id="ARBA00008684"/>
    </source>
</evidence>
<evidence type="ECO:0000256" key="22">
    <source>
        <dbReference type="ARBA" id="ARBA00054320"/>
    </source>
</evidence>
<evidence type="ECO:0000313" key="29">
    <source>
        <dbReference type="Proteomes" id="UP000734854"/>
    </source>
</evidence>
<dbReference type="EMBL" id="JACMSC010000012">
    <property type="protein sequence ID" value="KAG6494691.1"/>
    <property type="molecule type" value="Genomic_DNA"/>
</dbReference>
<dbReference type="PROSITE" id="PS50011">
    <property type="entry name" value="PROTEIN_KINASE_DOM"/>
    <property type="match status" value="1"/>
</dbReference>
<evidence type="ECO:0000256" key="14">
    <source>
        <dbReference type="ARBA" id="ARBA00022777"/>
    </source>
</evidence>
<keyword evidence="5" id="KW-1003">Cell membrane</keyword>
<dbReference type="PANTHER" id="PTHR48005:SF88">
    <property type="entry name" value="PROTEIN KINASE DOMAIN-CONTAINING PROTEIN"/>
    <property type="match status" value="1"/>
</dbReference>
<keyword evidence="7" id="KW-0597">Phosphoprotein</keyword>
<dbReference type="PROSITE" id="PS00107">
    <property type="entry name" value="PROTEIN_KINASE_ATP"/>
    <property type="match status" value="1"/>
</dbReference>
<evidence type="ECO:0000256" key="20">
    <source>
        <dbReference type="ARBA" id="ARBA00047899"/>
    </source>
</evidence>
<dbReference type="InterPro" id="IPR001611">
    <property type="entry name" value="Leu-rich_rpt"/>
</dbReference>
<dbReference type="SUPFAM" id="SSF52058">
    <property type="entry name" value="L domain-like"/>
    <property type="match status" value="1"/>
</dbReference>
<keyword evidence="10 26" id="KW-0812">Transmembrane</keyword>
<dbReference type="InterPro" id="IPR032675">
    <property type="entry name" value="LRR_dom_sf"/>
</dbReference>
<dbReference type="InterPro" id="IPR013210">
    <property type="entry name" value="LRR_N_plant-typ"/>
</dbReference>
<evidence type="ECO:0000256" key="6">
    <source>
        <dbReference type="ARBA" id="ARBA00022527"/>
    </source>
</evidence>
<evidence type="ECO:0000256" key="16">
    <source>
        <dbReference type="ARBA" id="ARBA00022989"/>
    </source>
</evidence>
<dbReference type="EC" id="2.7.11.1" evidence="4"/>
<dbReference type="SUPFAM" id="SSF56112">
    <property type="entry name" value="Protein kinase-like (PK-like)"/>
    <property type="match status" value="1"/>
</dbReference>
<keyword evidence="15 25" id="KW-0067">ATP-binding</keyword>
<accession>A0A8J5FUT9</accession>
<dbReference type="Gene3D" id="1.10.510.10">
    <property type="entry name" value="Transferase(Phosphotransferase) domain 1"/>
    <property type="match status" value="1"/>
</dbReference>
<evidence type="ECO:0000256" key="2">
    <source>
        <dbReference type="ARBA" id="ARBA00004389"/>
    </source>
</evidence>
<dbReference type="GO" id="GO:0005524">
    <property type="term" value="F:ATP binding"/>
    <property type="evidence" value="ECO:0007669"/>
    <property type="project" value="UniProtKB-UniRule"/>
</dbReference>
<comment type="catalytic activity">
    <reaction evidence="21">
        <text>L-seryl-[protein] + ATP = O-phospho-L-seryl-[protein] + ADP + H(+)</text>
        <dbReference type="Rhea" id="RHEA:17989"/>
        <dbReference type="Rhea" id="RHEA-COMP:9863"/>
        <dbReference type="Rhea" id="RHEA-COMP:11604"/>
        <dbReference type="ChEBI" id="CHEBI:15378"/>
        <dbReference type="ChEBI" id="CHEBI:29999"/>
        <dbReference type="ChEBI" id="CHEBI:30616"/>
        <dbReference type="ChEBI" id="CHEBI:83421"/>
        <dbReference type="ChEBI" id="CHEBI:456216"/>
        <dbReference type="EC" id="2.7.11.1"/>
    </reaction>
</comment>
<dbReference type="Proteomes" id="UP000734854">
    <property type="component" value="Unassembled WGS sequence"/>
</dbReference>
<proteinExistence type="inferred from homology"/>
<keyword evidence="16 26" id="KW-1133">Transmembrane helix</keyword>
<keyword evidence="19" id="KW-0325">Glycoprotein</keyword>
<organism evidence="28 29">
    <name type="scientific">Zingiber officinale</name>
    <name type="common">Ginger</name>
    <name type="synonym">Amomum zingiber</name>
    <dbReference type="NCBI Taxonomy" id="94328"/>
    <lineage>
        <taxon>Eukaryota</taxon>
        <taxon>Viridiplantae</taxon>
        <taxon>Streptophyta</taxon>
        <taxon>Embryophyta</taxon>
        <taxon>Tracheophyta</taxon>
        <taxon>Spermatophyta</taxon>
        <taxon>Magnoliopsida</taxon>
        <taxon>Liliopsida</taxon>
        <taxon>Zingiberales</taxon>
        <taxon>Zingiberaceae</taxon>
        <taxon>Zingiber</taxon>
    </lineage>
</organism>
<comment type="catalytic activity">
    <reaction evidence="20">
        <text>L-threonyl-[protein] + ATP = O-phospho-L-threonyl-[protein] + ADP + H(+)</text>
        <dbReference type="Rhea" id="RHEA:46608"/>
        <dbReference type="Rhea" id="RHEA-COMP:11060"/>
        <dbReference type="Rhea" id="RHEA-COMP:11605"/>
        <dbReference type="ChEBI" id="CHEBI:15378"/>
        <dbReference type="ChEBI" id="CHEBI:30013"/>
        <dbReference type="ChEBI" id="CHEBI:30616"/>
        <dbReference type="ChEBI" id="CHEBI:61977"/>
        <dbReference type="ChEBI" id="CHEBI:456216"/>
        <dbReference type="EC" id="2.7.11.1"/>
    </reaction>
</comment>
<dbReference type="Pfam" id="PF00560">
    <property type="entry name" value="LRR_1"/>
    <property type="match status" value="8"/>
</dbReference>
<dbReference type="GO" id="GO:0005789">
    <property type="term" value="C:endoplasmic reticulum membrane"/>
    <property type="evidence" value="ECO:0007669"/>
    <property type="project" value="UniProtKB-SubCell"/>
</dbReference>
<sequence length="1104" mass="121179">MQNNYMDSLVSVTPLSLLQRILLAYIAASTYQFYLASPSSTSNSTSAAGDATALLAFKSLLFDPHYTLSSWNVNNTSNVCNWHGIGCQSEGRRRVVTAVRLESLGLTGMISPAIADLTFLRVLHLPNNQLNGSIPRELGDLHHLRYLNLRSNALEGAIPDTLSQCSRLHTISIGSNKLRGSLPSSMARCSRLRIIDFSNNLLTGEIPDEYRSRLPELLGLFLSSNNLSGAIPAFGSNGSSSLVTSIFLSNNSLTEQIPESLGNLTSLTLLYLSRNHLVGHIPPSLGNCMNLTHVYVRDNNLEGNIPDSLGQLTRLRNLDVSNNYLSGVIPLSLYNLASLTILNLAMNRLVETIPPDIFQALPELQFLSLSCNNLQGPIPQSFSNATQLQHLDLSDNSFSGVIPSNLGHLNNLVMLGLEINRFEAKEAKDWDFFSSLANCTNLKKLFLSHNYLAGNFPASIGNLSTRLERLFMSELQISGAIPPEIGKLQGLQSLDLSENFITGSIPSTIASLPNLTQLYLFRNRLSGHIPESLGNLNRLEVLQLGDNDLHGNIPSSFSAFRQLNELNVSFNRLNGTIPNELVKISSLTKVLDLSHNYFTGPIPRDVNQLNLLVLLDISENKLSGELPVTLGGCETLNSLYMEGNSFQGAIPSQLRNLSSLQRLDISRNKFSGQIPEFFAELESLQYLNISFNDFEGPVPIKGVFANTSEIFMNGNSRLCGGAPALQLPSCLVHSSKDGNFFNTPRIVVLTILSSSLCFILLAAIIILRKKVSSQRLPRLSSSRDKFKMVSYLELHKATDGFSSVNLIGTGNFSSVYKGNLDGYQNPVAVKVLNLAERGALKSYMAECEALKSIRHRNLVKILTCCSSIDHRGNDFKALVLEFVPNCSLEDWLHPKHPSKYLCLDQRLKIAIDIASALEYLHHQHGQTPIAHCDVKPSNILLDYDMHSKLGDFGLTKFIHGASSATTGDPSYSIAVKGSIGYIPPEYGMGGKVSTHGDVYSYGILLLEMVTGKRPTDNMFYDGRSLRSFVEEFFQNVDEIVDPVILLSMGDDSQKDKIEVCLASIVEIGLSCSREAPDARMDMKTVTTKLAAIESAYLGCDKTSQ</sequence>
<comment type="caution">
    <text evidence="28">The sequence shown here is derived from an EMBL/GenBank/DDBJ whole genome shotgun (WGS) entry which is preliminary data.</text>
</comment>
<reference evidence="28 29" key="1">
    <citation type="submission" date="2020-08" db="EMBL/GenBank/DDBJ databases">
        <title>Plant Genome Project.</title>
        <authorList>
            <person name="Zhang R.-G."/>
        </authorList>
    </citation>
    <scope>NUCLEOTIDE SEQUENCE [LARGE SCALE GENOMIC DNA]</scope>
    <source>
        <tissue evidence="28">Rhizome</tissue>
    </source>
</reference>
<comment type="similarity">
    <text evidence="3">Belongs to the protein kinase superfamily. Ser/Thr protein kinase family.</text>
</comment>
<evidence type="ECO:0000256" key="15">
    <source>
        <dbReference type="ARBA" id="ARBA00022840"/>
    </source>
</evidence>
<dbReference type="SUPFAM" id="SSF52047">
    <property type="entry name" value="RNI-like"/>
    <property type="match status" value="1"/>
</dbReference>
<dbReference type="InterPro" id="IPR051420">
    <property type="entry name" value="Ser_Thr_Kinases_DiverseReg"/>
</dbReference>
<keyword evidence="8" id="KW-0433">Leucine-rich repeat</keyword>
<dbReference type="InterPro" id="IPR008271">
    <property type="entry name" value="Ser/Thr_kinase_AS"/>
</dbReference>
<dbReference type="AlphaFoldDB" id="A0A8J5FUT9"/>
<evidence type="ECO:0000256" key="17">
    <source>
        <dbReference type="ARBA" id="ARBA00023136"/>
    </source>
</evidence>
<evidence type="ECO:0000256" key="26">
    <source>
        <dbReference type="SAM" id="Phobius"/>
    </source>
</evidence>
<evidence type="ECO:0000256" key="5">
    <source>
        <dbReference type="ARBA" id="ARBA00022475"/>
    </source>
</evidence>
<evidence type="ECO:0000256" key="1">
    <source>
        <dbReference type="ARBA" id="ARBA00004251"/>
    </source>
</evidence>
<evidence type="ECO:0000259" key="27">
    <source>
        <dbReference type="PROSITE" id="PS50011"/>
    </source>
</evidence>
<name>A0A8J5FUT9_ZINOF</name>
<dbReference type="PROSITE" id="PS00108">
    <property type="entry name" value="PROTEIN_KINASE_ST"/>
    <property type="match status" value="1"/>
</dbReference>
<dbReference type="InterPro" id="IPR003591">
    <property type="entry name" value="Leu-rich_rpt_typical-subtyp"/>
</dbReference>
<keyword evidence="11" id="KW-0732">Signal</keyword>
<dbReference type="CDD" id="cd14066">
    <property type="entry name" value="STKc_IRAK"/>
    <property type="match status" value="1"/>
</dbReference>
<dbReference type="Gene3D" id="3.80.10.10">
    <property type="entry name" value="Ribonuclease Inhibitor"/>
    <property type="match status" value="5"/>
</dbReference>